<dbReference type="Gene3D" id="3.10.450.50">
    <property type="match status" value="1"/>
</dbReference>
<evidence type="ECO:0000313" key="3">
    <source>
        <dbReference type="Proteomes" id="UP000179467"/>
    </source>
</evidence>
<dbReference type="EMBL" id="MIPT01000001">
    <property type="protein sequence ID" value="OHT21138.1"/>
    <property type="molecule type" value="Genomic_DNA"/>
</dbReference>
<comment type="caution">
    <text evidence="2">The sequence shown here is derived from an EMBL/GenBank/DDBJ whole genome shotgun (WGS) entry which is preliminary data.</text>
</comment>
<evidence type="ECO:0000313" key="2">
    <source>
        <dbReference type="EMBL" id="OHT21138.1"/>
    </source>
</evidence>
<organism evidence="2 3">
    <name type="scientific">Edaphosphingomonas haloaromaticamans</name>
    <dbReference type="NCBI Taxonomy" id="653954"/>
    <lineage>
        <taxon>Bacteria</taxon>
        <taxon>Pseudomonadati</taxon>
        <taxon>Pseudomonadota</taxon>
        <taxon>Alphaproteobacteria</taxon>
        <taxon>Sphingomonadales</taxon>
        <taxon>Rhizorhabdaceae</taxon>
        <taxon>Edaphosphingomonas</taxon>
    </lineage>
</organism>
<sequence>MNVEDMPIASLSAVKAQDRAGWLALFEEDAVVQDPVGPCDWDPAGEGQKGREAIARFYDMFMGLQESLDFEIHHLVARGDEAAVSLTLHITMKDGSRHATRAINIYKASPGGRIASLRSFW</sequence>
<dbReference type="RefSeq" id="WP_015457665.1">
    <property type="nucleotide sequence ID" value="NZ_MIPT01000001.1"/>
</dbReference>
<gene>
    <name evidence="2" type="ORF">BHE75_03143</name>
</gene>
<dbReference type="AlphaFoldDB" id="A0A1S1HGG5"/>
<accession>A0A1S1HGG5</accession>
<dbReference type="InterPro" id="IPR032710">
    <property type="entry name" value="NTF2-like_dom_sf"/>
</dbReference>
<protein>
    <submittedName>
        <fullName evidence="2">SnoaL-like domain protein</fullName>
    </submittedName>
</protein>
<dbReference type="SUPFAM" id="SSF54427">
    <property type="entry name" value="NTF2-like"/>
    <property type="match status" value="1"/>
</dbReference>
<name>A0A1S1HGG5_9SPHN</name>
<feature type="domain" description="SnoaL-like" evidence="1">
    <location>
        <begin position="11"/>
        <end position="116"/>
    </location>
</feature>
<proteinExistence type="predicted"/>
<evidence type="ECO:0000259" key="1">
    <source>
        <dbReference type="Pfam" id="PF12680"/>
    </source>
</evidence>
<keyword evidence="3" id="KW-1185">Reference proteome</keyword>
<dbReference type="InterPro" id="IPR037401">
    <property type="entry name" value="SnoaL-like"/>
</dbReference>
<reference evidence="2 3" key="1">
    <citation type="submission" date="2016-09" db="EMBL/GenBank/DDBJ databases">
        <title>Metabolic pathway, cell adaptation mechanisms and a novel monoxygenase revealed through proteogenomic-transcription analysis of a Sphingomonas haloaromaticamans strain degrading the fungicide ortho-phenylphenol.</title>
        <authorList>
            <person name="Perruchon C."/>
            <person name="Papadopoulou E.S."/>
            <person name="Rousidou C."/>
            <person name="Vasileiadis S."/>
            <person name="Tanou G."/>
            <person name="Amoutzias G."/>
            <person name="Molassiotis A."/>
            <person name="Karpouzas D.G."/>
        </authorList>
    </citation>
    <scope>NUCLEOTIDE SEQUENCE [LARGE SCALE GENOMIC DNA]</scope>
    <source>
        <strain evidence="2 3">P3</strain>
    </source>
</reference>
<dbReference type="Pfam" id="PF12680">
    <property type="entry name" value="SnoaL_2"/>
    <property type="match status" value="1"/>
</dbReference>
<dbReference type="Proteomes" id="UP000179467">
    <property type="component" value="Unassembled WGS sequence"/>
</dbReference>
<dbReference type="OrthoDB" id="5732163at2"/>